<dbReference type="Proteomes" id="UP000770661">
    <property type="component" value="Unassembled WGS sequence"/>
</dbReference>
<evidence type="ECO:0000256" key="11">
    <source>
        <dbReference type="ARBA" id="ARBA00023242"/>
    </source>
</evidence>
<evidence type="ECO:0000256" key="9">
    <source>
        <dbReference type="ARBA" id="ARBA00023172"/>
    </source>
</evidence>
<evidence type="ECO:0000256" key="10">
    <source>
        <dbReference type="ARBA" id="ARBA00023204"/>
    </source>
</evidence>
<dbReference type="EMBL" id="JACEEZ010016214">
    <property type="protein sequence ID" value="KAG0718336.1"/>
    <property type="molecule type" value="Genomic_DNA"/>
</dbReference>
<evidence type="ECO:0000313" key="13">
    <source>
        <dbReference type="EMBL" id="KAG0718336.1"/>
    </source>
</evidence>
<dbReference type="SUPFAM" id="SSF52540">
    <property type="entry name" value="P-loop containing nucleoside triphosphate hydrolases"/>
    <property type="match status" value="1"/>
</dbReference>
<comment type="similarity">
    <text evidence="3">Belongs to the SMC family. SMC6 subfamily.</text>
</comment>
<gene>
    <name evidence="13" type="primary">smc6_1</name>
    <name evidence="13" type="ORF">GWK47_007749</name>
</gene>
<dbReference type="AlphaFoldDB" id="A0A8J5CRP0"/>
<dbReference type="InterPro" id="IPR027417">
    <property type="entry name" value="P-loop_NTPase"/>
</dbReference>
<keyword evidence="7" id="KW-0067">ATP-binding</keyword>
<protein>
    <submittedName>
        <fullName evidence="13">Structural maintenance of chromosomes protein 6</fullName>
    </submittedName>
</protein>
<accession>A0A8J5CRP0</accession>
<dbReference type="GO" id="GO:0030915">
    <property type="term" value="C:Smc5-Smc6 complex"/>
    <property type="evidence" value="ECO:0007669"/>
    <property type="project" value="TreeGrafter"/>
</dbReference>
<organism evidence="13 14">
    <name type="scientific">Chionoecetes opilio</name>
    <name type="common">Atlantic snow crab</name>
    <name type="synonym">Cancer opilio</name>
    <dbReference type="NCBI Taxonomy" id="41210"/>
    <lineage>
        <taxon>Eukaryota</taxon>
        <taxon>Metazoa</taxon>
        <taxon>Ecdysozoa</taxon>
        <taxon>Arthropoda</taxon>
        <taxon>Crustacea</taxon>
        <taxon>Multicrustacea</taxon>
        <taxon>Malacostraca</taxon>
        <taxon>Eumalacostraca</taxon>
        <taxon>Eucarida</taxon>
        <taxon>Decapoda</taxon>
        <taxon>Pleocyemata</taxon>
        <taxon>Brachyura</taxon>
        <taxon>Eubrachyura</taxon>
        <taxon>Majoidea</taxon>
        <taxon>Majidae</taxon>
        <taxon>Chionoecetes</taxon>
    </lineage>
</organism>
<keyword evidence="4" id="KW-0158">Chromosome</keyword>
<proteinExistence type="inferred from homology"/>
<comment type="subcellular location">
    <subcellularLocation>
        <location evidence="2">Chromosome</location>
    </subcellularLocation>
    <subcellularLocation>
        <location evidence="1">Nucleus</location>
    </subcellularLocation>
</comment>
<keyword evidence="6" id="KW-0227">DNA damage</keyword>
<evidence type="ECO:0000256" key="1">
    <source>
        <dbReference type="ARBA" id="ARBA00004123"/>
    </source>
</evidence>
<evidence type="ECO:0000256" key="2">
    <source>
        <dbReference type="ARBA" id="ARBA00004286"/>
    </source>
</evidence>
<evidence type="ECO:0000256" key="6">
    <source>
        <dbReference type="ARBA" id="ARBA00022763"/>
    </source>
</evidence>
<dbReference type="GO" id="GO:0003684">
    <property type="term" value="F:damaged DNA binding"/>
    <property type="evidence" value="ECO:0007669"/>
    <property type="project" value="TreeGrafter"/>
</dbReference>
<evidence type="ECO:0000256" key="3">
    <source>
        <dbReference type="ARBA" id="ARBA00006793"/>
    </source>
</evidence>
<comment type="caution">
    <text evidence="13">The sequence shown here is derived from an EMBL/GenBank/DDBJ whole genome shotgun (WGS) entry which is preliminary data.</text>
</comment>
<evidence type="ECO:0000256" key="12">
    <source>
        <dbReference type="SAM" id="Coils"/>
    </source>
</evidence>
<dbReference type="GO" id="GO:0003697">
    <property type="term" value="F:single-stranded DNA binding"/>
    <property type="evidence" value="ECO:0007669"/>
    <property type="project" value="TreeGrafter"/>
</dbReference>
<dbReference type="PANTHER" id="PTHR19306:SF6">
    <property type="entry name" value="STRUCTURAL MAINTENANCE OF CHROMOSOMES PROTEIN 6"/>
    <property type="match status" value="1"/>
</dbReference>
<feature type="coiled-coil region" evidence="12">
    <location>
        <begin position="77"/>
        <end position="146"/>
    </location>
</feature>
<dbReference type="Gene3D" id="3.40.50.300">
    <property type="entry name" value="P-loop containing nucleotide triphosphate hydrolases"/>
    <property type="match status" value="1"/>
</dbReference>
<dbReference type="OrthoDB" id="10072614at2759"/>
<evidence type="ECO:0000256" key="8">
    <source>
        <dbReference type="ARBA" id="ARBA00023054"/>
    </source>
</evidence>
<reference evidence="13" key="1">
    <citation type="submission" date="2020-07" db="EMBL/GenBank/DDBJ databases">
        <title>The High-quality genome of the commercially important snow crab, Chionoecetes opilio.</title>
        <authorList>
            <person name="Jeong J.-H."/>
            <person name="Ryu S."/>
        </authorList>
    </citation>
    <scope>NUCLEOTIDE SEQUENCE</scope>
    <source>
        <strain evidence="13">MADBK_172401_WGS</strain>
        <tissue evidence="13">Digestive gland</tissue>
    </source>
</reference>
<dbReference type="GO" id="GO:0035861">
    <property type="term" value="C:site of double-strand break"/>
    <property type="evidence" value="ECO:0007669"/>
    <property type="project" value="TreeGrafter"/>
</dbReference>
<feature type="coiled-coil region" evidence="12">
    <location>
        <begin position="361"/>
        <end position="444"/>
    </location>
</feature>
<evidence type="ECO:0000313" key="14">
    <source>
        <dbReference type="Proteomes" id="UP000770661"/>
    </source>
</evidence>
<feature type="coiled-coil region" evidence="12">
    <location>
        <begin position="485"/>
        <end position="562"/>
    </location>
</feature>
<keyword evidence="5" id="KW-0547">Nucleotide-binding</keyword>
<dbReference type="GO" id="GO:0000724">
    <property type="term" value="P:double-strand break repair via homologous recombination"/>
    <property type="evidence" value="ECO:0007669"/>
    <property type="project" value="TreeGrafter"/>
</dbReference>
<keyword evidence="11" id="KW-0539">Nucleus</keyword>
<dbReference type="GO" id="GO:0005634">
    <property type="term" value="C:nucleus"/>
    <property type="evidence" value="ECO:0007669"/>
    <property type="project" value="UniProtKB-SubCell"/>
</dbReference>
<dbReference type="PANTHER" id="PTHR19306">
    <property type="entry name" value="STRUCTURAL MAINTENANCE OF CHROMOSOMES 5,6 SMC5, SMC6"/>
    <property type="match status" value="1"/>
</dbReference>
<keyword evidence="9" id="KW-0233">DNA recombination</keyword>
<keyword evidence="10" id="KW-0234">DNA repair</keyword>
<keyword evidence="14" id="KW-1185">Reference proteome</keyword>
<evidence type="ECO:0000256" key="5">
    <source>
        <dbReference type="ARBA" id="ARBA00022741"/>
    </source>
</evidence>
<evidence type="ECO:0000256" key="4">
    <source>
        <dbReference type="ARBA" id="ARBA00022454"/>
    </source>
</evidence>
<keyword evidence="8 12" id="KW-0175">Coiled coil</keyword>
<dbReference type="GO" id="GO:0005524">
    <property type="term" value="F:ATP binding"/>
    <property type="evidence" value="ECO:0007669"/>
    <property type="project" value="UniProtKB-KW"/>
</dbReference>
<name>A0A8J5CRP0_CHIOP</name>
<evidence type="ECO:0000256" key="7">
    <source>
        <dbReference type="ARBA" id="ARBA00022840"/>
    </source>
</evidence>
<feature type="coiled-coil region" evidence="12">
    <location>
        <begin position="6"/>
        <end position="40"/>
    </location>
</feature>
<sequence>MKEKQLNEATKNFEDVAKEVREMEDEMKYAKSDYKDKQGQFLLAEKKMRAITSEISTLREAMEKDNSRAHREWAAARALWQNKIDGVENQVKELLEHCKTETTHLQNLQNTLEVKMSDKRNQDVEERAMRKQLNDLERELKGLQCQKGGQLTVYGHWVPQLLNKIQTAFARGLFVKKPVGPMGAYIKVRDNKWAHVAERVLGKRITGFCVDNQADEKVLRNLMKEIRFDQQAKPIVIVARFRDQVLDVSKFEAFSPDYPSLWSIFDISDSVVANTVVDQMQAESILLIPTSQEAGNLLKDRTQVPRNCKCAYTLNLDQYYPDPNYRVYGGRGSHRAKFLQVSVQDRMREVNRSKEECTERLNSFFQHNQEAQRVIKNLQEEITASNKKSQQYKRKMDTLRMTLGDLQNQETPPLPNIAQLEEDVRQQEESLTVAKANMEKIREESNGTKVKYSELSGFLIAARQREKKSYKEVQTCKRVLDQANANSAELQIKTHKKRKAQLIKEEKNHEKAVAETTEVLDAALKIAENLNIGPRIETQKNIKELERQYNCLQTRLNKERASSGDPVTIAEKYMTTKHRFRQVSEDLNKHVSLMKKLKESLQMRESKYWRLNKWLAVIIKYFFKEHLSLRKLDGSIYVNFDQNTLNIHVEKLGPKKESPVKDMNNKKTRKKAHHQDLIMMSGGERSFATVAFINALWHAIVSPVHILDEFDVFMDVIARNRAMKMMISAAKPDTQYIFLTPLSLDTNKFSSCSFFRDLQWSVSPKPTQTLRSGEVL</sequence>